<reference evidence="2 3" key="1">
    <citation type="submission" date="2014-02" db="EMBL/GenBank/DDBJ databases">
        <title>Single nucleus genome sequencing reveals high similarity among nuclei of an endomycorrhizal fungus.</title>
        <authorList>
            <person name="Lin K."/>
            <person name="Geurts R."/>
            <person name="Zhang Z."/>
            <person name="Limpens E."/>
            <person name="Saunders D.G."/>
            <person name="Mu D."/>
            <person name="Pang E."/>
            <person name="Cao H."/>
            <person name="Cha H."/>
            <person name="Lin T."/>
            <person name="Zhou Q."/>
            <person name="Shang Y."/>
            <person name="Li Y."/>
            <person name="Ivanov S."/>
            <person name="Sharma T."/>
            <person name="Velzen R.V."/>
            <person name="Ruijter N.D."/>
            <person name="Aanen D.K."/>
            <person name="Win J."/>
            <person name="Kamoun S."/>
            <person name="Bisseling T."/>
            <person name="Huang S."/>
        </authorList>
    </citation>
    <scope>NUCLEOTIDE SEQUENCE [LARGE SCALE GENOMIC DNA]</scope>
    <source>
        <strain evidence="3">DAOM197198w</strain>
    </source>
</reference>
<evidence type="ECO:0000313" key="3">
    <source>
        <dbReference type="Proteomes" id="UP000022910"/>
    </source>
</evidence>
<dbReference type="HOGENOM" id="CLU_1540908_0_0_1"/>
<evidence type="ECO:0000313" key="2">
    <source>
        <dbReference type="EMBL" id="EXX52520.1"/>
    </source>
</evidence>
<keyword evidence="1" id="KW-1133">Transmembrane helix</keyword>
<feature type="transmembrane region" description="Helical" evidence="1">
    <location>
        <begin position="88"/>
        <end position="108"/>
    </location>
</feature>
<dbReference type="OrthoDB" id="2321933at2759"/>
<protein>
    <submittedName>
        <fullName evidence="2">Uncharacterized protein</fullName>
    </submittedName>
</protein>
<keyword evidence="1" id="KW-0812">Transmembrane</keyword>
<gene>
    <name evidence="2" type="ORF">RirG_252460</name>
</gene>
<feature type="transmembrane region" description="Helical" evidence="1">
    <location>
        <begin position="114"/>
        <end position="135"/>
    </location>
</feature>
<evidence type="ECO:0000256" key="1">
    <source>
        <dbReference type="SAM" id="Phobius"/>
    </source>
</evidence>
<dbReference type="Proteomes" id="UP000022910">
    <property type="component" value="Unassembled WGS sequence"/>
</dbReference>
<dbReference type="AlphaFoldDB" id="A0A015IEU8"/>
<keyword evidence="1" id="KW-0472">Membrane</keyword>
<comment type="caution">
    <text evidence="2">The sequence shown here is derived from an EMBL/GenBank/DDBJ whole genome shotgun (WGS) entry which is preliminary data.</text>
</comment>
<dbReference type="EMBL" id="JEMT01029286">
    <property type="protein sequence ID" value="EXX52520.1"/>
    <property type="molecule type" value="Genomic_DNA"/>
</dbReference>
<name>A0A015IEU8_RHIIW</name>
<organism evidence="2 3">
    <name type="scientific">Rhizophagus irregularis (strain DAOM 197198w)</name>
    <name type="common">Glomus intraradices</name>
    <dbReference type="NCBI Taxonomy" id="1432141"/>
    <lineage>
        <taxon>Eukaryota</taxon>
        <taxon>Fungi</taxon>
        <taxon>Fungi incertae sedis</taxon>
        <taxon>Mucoromycota</taxon>
        <taxon>Glomeromycotina</taxon>
        <taxon>Glomeromycetes</taxon>
        <taxon>Glomerales</taxon>
        <taxon>Glomeraceae</taxon>
        <taxon>Rhizophagus</taxon>
    </lineage>
</organism>
<sequence>MSLSTAYQSLSALVPARFQKLTADYKTSIEKLRPQRLLSALAILPYYASTAIPSTICTFTILYVPIICKFEYQLYKQFYKNGLLRPTYQSFTAFSTLVTGSILLPILVLVGDLIFMFTVVIASVGAVVMTMYGGLECGIEFCNRVAMSVPETYWEMIFPSKNPEEKIIDLELDY</sequence>
<proteinExistence type="predicted"/>
<keyword evidence="3" id="KW-1185">Reference proteome</keyword>
<accession>A0A015IEU8</accession>
<feature type="transmembrane region" description="Helical" evidence="1">
    <location>
        <begin position="42"/>
        <end position="67"/>
    </location>
</feature>